<comment type="caution">
    <text evidence="2">The sequence shown here is derived from an EMBL/GenBank/DDBJ whole genome shotgun (WGS) entry which is preliminary data.</text>
</comment>
<evidence type="ECO:0000313" key="3">
    <source>
        <dbReference type="Proteomes" id="UP001479436"/>
    </source>
</evidence>
<accession>A0ABR2W2R5</accession>
<keyword evidence="3" id="KW-1185">Reference proteome</keyword>
<protein>
    <submittedName>
        <fullName evidence="2">Uncharacterized protein</fullName>
    </submittedName>
</protein>
<evidence type="ECO:0000313" key="2">
    <source>
        <dbReference type="EMBL" id="KAK9717738.1"/>
    </source>
</evidence>
<dbReference type="Proteomes" id="UP001479436">
    <property type="component" value="Unassembled WGS sequence"/>
</dbReference>
<reference evidence="2 3" key="1">
    <citation type="submission" date="2023-04" db="EMBL/GenBank/DDBJ databases">
        <title>Genome of Basidiobolus ranarum AG-B5.</title>
        <authorList>
            <person name="Stajich J.E."/>
            <person name="Carter-House D."/>
            <person name="Gryganskyi A."/>
        </authorList>
    </citation>
    <scope>NUCLEOTIDE SEQUENCE [LARGE SCALE GENOMIC DNA]</scope>
    <source>
        <strain evidence="2 3">AG-B5</strain>
    </source>
</reference>
<organism evidence="2 3">
    <name type="scientific">Basidiobolus ranarum</name>
    <dbReference type="NCBI Taxonomy" id="34480"/>
    <lineage>
        <taxon>Eukaryota</taxon>
        <taxon>Fungi</taxon>
        <taxon>Fungi incertae sedis</taxon>
        <taxon>Zoopagomycota</taxon>
        <taxon>Entomophthoromycotina</taxon>
        <taxon>Basidiobolomycetes</taxon>
        <taxon>Basidiobolales</taxon>
        <taxon>Basidiobolaceae</taxon>
        <taxon>Basidiobolus</taxon>
    </lineage>
</organism>
<dbReference type="EMBL" id="JASJQH010007125">
    <property type="protein sequence ID" value="KAK9717738.1"/>
    <property type="molecule type" value="Genomic_DNA"/>
</dbReference>
<name>A0ABR2W2R5_9FUNG</name>
<keyword evidence="1" id="KW-0732">Signal</keyword>
<evidence type="ECO:0000256" key="1">
    <source>
        <dbReference type="SAM" id="SignalP"/>
    </source>
</evidence>
<dbReference type="CDD" id="cd22785">
    <property type="entry name" value="DPBB_MltA-like"/>
    <property type="match status" value="1"/>
</dbReference>
<gene>
    <name evidence="2" type="ORF">K7432_005958</name>
</gene>
<feature type="signal peptide" evidence="1">
    <location>
        <begin position="1"/>
        <end position="23"/>
    </location>
</feature>
<feature type="chain" id="PRO_5047011318" evidence="1">
    <location>
        <begin position="24"/>
        <end position="204"/>
    </location>
</feature>
<proteinExistence type="predicted"/>
<sequence>MFSPLRILLVASLAVTCLETVLAERMKFTYYWISEESDFTGPKDVELQSCSGETLATVSQQFASAARMEGTAILGDGQVINLQCDCNGGYSCFSFINEELYPYGLGAWDNALVPFVSVASNDLPQGTLLMVKQLEGLQLPNGQYHNGCVRVDDQGWGLIDKQIDFMVGLEKYYVKMDNRYENYLNYVDVRRTHCTPGTYKTIRD</sequence>